<keyword evidence="6" id="KW-0800">Toxin</keyword>
<evidence type="ECO:0000256" key="7">
    <source>
        <dbReference type="ARBA" id="ARBA00022670"/>
    </source>
</evidence>
<keyword evidence="9" id="KW-0677">Repeat</keyword>
<reference evidence="16" key="1">
    <citation type="journal article" date="2019" name="Int. J. Syst. Evol. Microbiol.">
        <title>The Global Catalogue of Microorganisms (GCM) 10K type strain sequencing project: providing services to taxonomists for standard genome sequencing and annotation.</title>
        <authorList>
            <consortium name="The Broad Institute Genomics Platform"/>
            <consortium name="The Broad Institute Genome Sequencing Center for Infectious Disease"/>
            <person name="Wu L."/>
            <person name="Ma J."/>
        </authorList>
    </citation>
    <scope>NUCLEOTIDE SEQUENCE [LARGE SCALE GENOMIC DNA]</scope>
    <source>
        <strain evidence="16">CGMCC 1.16444</strain>
    </source>
</reference>
<proteinExistence type="inferred from homology"/>
<dbReference type="PANTHER" id="PTHR38340:SF1">
    <property type="entry name" value="S-LAYER PROTEIN"/>
    <property type="match status" value="1"/>
</dbReference>
<evidence type="ECO:0000256" key="11">
    <source>
        <dbReference type="ARBA" id="ARBA00022833"/>
    </source>
</evidence>
<dbReference type="Pfam" id="PF00413">
    <property type="entry name" value="Peptidase_M10"/>
    <property type="match status" value="1"/>
</dbReference>
<evidence type="ECO:0000256" key="6">
    <source>
        <dbReference type="ARBA" id="ARBA00022656"/>
    </source>
</evidence>
<evidence type="ECO:0000256" key="5">
    <source>
        <dbReference type="ARBA" id="ARBA00022525"/>
    </source>
</evidence>
<dbReference type="InterPro" id="IPR013858">
    <property type="entry name" value="Peptidase_M10B_C"/>
</dbReference>
<dbReference type="Gene3D" id="3.40.390.10">
    <property type="entry name" value="Collagenase (Catalytic Domain)"/>
    <property type="match status" value="1"/>
</dbReference>
<evidence type="ECO:0000256" key="4">
    <source>
        <dbReference type="ARBA" id="ARBA00009490"/>
    </source>
</evidence>
<dbReference type="Gene3D" id="2.150.10.10">
    <property type="entry name" value="Serralysin-like metalloprotease, C-terminal"/>
    <property type="match status" value="3"/>
</dbReference>
<sequence length="694" mass="72495">MPAVANLSPTGNAYIDGVLGDVKWAVSTLTYSFPTSASYYGTNYGEGEPLNQFAALNSTQQATVRSALTMFSSVANITFAEKAESATQHADLRFAMSNDPSTAWAYLPSTAAEGGDAWFNKSSGWYSNPAKGNYANATFLHEIGHSLGLEHAHEHYVMPQDRDSMEYTIMSYRSYVGASTTGGYTNETGGYAQSLMMYDIAALQHMYGANFNTLSDSTTYRWSATTGEMFIDGVGQGVPVSNRIFQTIWDGGGVDTYDLSAYTTNLKLDLRPGEWTTTSSAQLAKLKWDGSKLAAGNIANALQHDGDARSLIENAVGGSGHDTIIGNQAANSLNGGAGDDKLTGGAGADILDGGLGTDTACFSGLSTLYSCSQLADGWLQISDLRGSIPDGVDKTWSIEFFQFADKTLSFADLLAGTPSTVDQTPTTTLTLTGDGAANILNGGLGNDVLDGRAGNDKLNGFGGDDLLFGGAGSDRLDGGAGTDTASYETAARGVNADLLHPKYNTQDARGDQYVSIENLTGSSFSDVLSGNDSANTLDGGSSNDTLFGRSGIDSLLGGDGFDFLDGGLGNDVLSGGSGNDTLYGGFGADHLSGGAGSDIFQFRSIGDSLQSGRDTVSDFTSGLDKIDLRSIDANISARRDQAFTYLGDAAFTGRAGQLHFVDGVLSGDTNGDGLADFEINVSSITPLVVTDFYL</sequence>
<keyword evidence="5" id="KW-0964">Secreted</keyword>
<evidence type="ECO:0000256" key="2">
    <source>
        <dbReference type="ARBA" id="ARBA00004370"/>
    </source>
</evidence>
<dbReference type="InterPro" id="IPR050557">
    <property type="entry name" value="RTX_toxin/Mannuronan_C5-epim"/>
</dbReference>
<dbReference type="PROSITE" id="PS00330">
    <property type="entry name" value="HEMOLYSIN_CALCIUM"/>
    <property type="match status" value="6"/>
</dbReference>
<dbReference type="InterPro" id="IPR001818">
    <property type="entry name" value="Pept_M10_metallopeptidase"/>
</dbReference>
<accession>A0ABV9YYP7</accession>
<comment type="cofactor">
    <cofactor evidence="1">
        <name>Ca(2+)</name>
        <dbReference type="ChEBI" id="CHEBI:29108"/>
    </cofactor>
</comment>
<dbReference type="InterPro" id="IPR006026">
    <property type="entry name" value="Peptidase_Metallo"/>
</dbReference>
<evidence type="ECO:0000256" key="1">
    <source>
        <dbReference type="ARBA" id="ARBA00001913"/>
    </source>
</evidence>
<feature type="domain" description="Peptidase metallopeptidase" evidence="14">
    <location>
        <begin position="20"/>
        <end position="209"/>
    </location>
</feature>
<dbReference type="SUPFAM" id="SSF51120">
    <property type="entry name" value="beta-Roll"/>
    <property type="match status" value="3"/>
</dbReference>
<comment type="caution">
    <text evidence="15">The sequence shown here is derived from an EMBL/GenBank/DDBJ whole genome shotgun (WGS) entry which is preliminary data.</text>
</comment>
<evidence type="ECO:0000313" key="16">
    <source>
        <dbReference type="Proteomes" id="UP001595796"/>
    </source>
</evidence>
<evidence type="ECO:0000313" key="15">
    <source>
        <dbReference type="EMBL" id="MFC5067711.1"/>
    </source>
</evidence>
<dbReference type="InterPro" id="IPR018511">
    <property type="entry name" value="Hemolysin-typ_Ca-bd_CS"/>
</dbReference>
<comment type="similarity">
    <text evidence="4">Belongs to the peptidase M10B family.</text>
</comment>
<dbReference type="CDD" id="cd04277">
    <property type="entry name" value="ZnMc_serralysin_like"/>
    <property type="match status" value="1"/>
</dbReference>
<dbReference type="Pfam" id="PF08548">
    <property type="entry name" value="Peptidase_M10_C"/>
    <property type="match status" value="2"/>
</dbReference>
<comment type="subcellular location">
    <subcellularLocation>
        <location evidence="2">Membrane</location>
    </subcellularLocation>
    <subcellularLocation>
        <location evidence="3">Secreted</location>
    </subcellularLocation>
</comment>
<evidence type="ECO:0000259" key="14">
    <source>
        <dbReference type="SMART" id="SM00235"/>
    </source>
</evidence>
<dbReference type="PRINTS" id="PR00313">
    <property type="entry name" value="CABNDNGRPT"/>
</dbReference>
<dbReference type="InterPro" id="IPR001343">
    <property type="entry name" value="Hemolysn_Ca-bd"/>
</dbReference>
<dbReference type="SUPFAM" id="SSF55486">
    <property type="entry name" value="Metalloproteases ('zincins'), catalytic domain"/>
    <property type="match status" value="1"/>
</dbReference>
<dbReference type="SMART" id="SM00235">
    <property type="entry name" value="ZnMc"/>
    <property type="match status" value="1"/>
</dbReference>
<dbReference type="Pfam" id="PF00353">
    <property type="entry name" value="HemolysinCabind"/>
    <property type="match status" value="3"/>
</dbReference>
<dbReference type="EMBL" id="JBHSJF010000005">
    <property type="protein sequence ID" value="MFC5067711.1"/>
    <property type="molecule type" value="Genomic_DNA"/>
</dbReference>
<keyword evidence="12" id="KW-0843">Virulence</keyword>
<protein>
    <submittedName>
        <fullName evidence="15">M10 family metallopeptidase C-terminal domain-containing protein</fullName>
    </submittedName>
</protein>
<dbReference type="InterPro" id="IPR034033">
    <property type="entry name" value="Serralysin-like"/>
</dbReference>
<keyword evidence="8" id="KW-0479">Metal-binding</keyword>
<evidence type="ECO:0000256" key="12">
    <source>
        <dbReference type="ARBA" id="ARBA00023026"/>
    </source>
</evidence>
<keyword evidence="16" id="KW-1185">Reference proteome</keyword>
<dbReference type="Proteomes" id="UP001595796">
    <property type="component" value="Unassembled WGS sequence"/>
</dbReference>
<keyword evidence="7" id="KW-0645">Protease</keyword>
<evidence type="ECO:0000256" key="10">
    <source>
        <dbReference type="ARBA" id="ARBA00022801"/>
    </source>
</evidence>
<dbReference type="InterPro" id="IPR003995">
    <property type="entry name" value="RTX_toxin_determinant-A"/>
</dbReference>
<name>A0ABV9YYP7_9HYPH</name>
<evidence type="ECO:0000256" key="13">
    <source>
        <dbReference type="ARBA" id="ARBA00023136"/>
    </source>
</evidence>
<dbReference type="PANTHER" id="PTHR38340">
    <property type="entry name" value="S-LAYER PROTEIN"/>
    <property type="match status" value="1"/>
</dbReference>
<keyword evidence="13" id="KW-0472">Membrane</keyword>
<evidence type="ECO:0000256" key="8">
    <source>
        <dbReference type="ARBA" id="ARBA00022723"/>
    </source>
</evidence>
<keyword evidence="11" id="KW-0862">Zinc</keyword>
<dbReference type="RefSeq" id="WP_114958163.1">
    <property type="nucleotide sequence ID" value="NZ_JBHSJF010000005.1"/>
</dbReference>
<organism evidence="15 16">
    <name type="scientific">Flaviflagellibacter deserti</name>
    <dbReference type="NCBI Taxonomy" id="2267266"/>
    <lineage>
        <taxon>Bacteria</taxon>
        <taxon>Pseudomonadati</taxon>
        <taxon>Pseudomonadota</taxon>
        <taxon>Alphaproteobacteria</taxon>
        <taxon>Hyphomicrobiales</taxon>
        <taxon>Flaviflagellibacter</taxon>
    </lineage>
</organism>
<gene>
    <name evidence="15" type="ORF">ACFPFW_06740</name>
</gene>
<dbReference type="InterPro" id="IPR011049">
    <property type="entry name" value="Serralysin-like_metalloprot_C"/>
</dbReference>
<evidence type="ECO:0000256" key="9">
    <source>
        <dbReference type="ARBA" id="ARBA00022737"/>
    </source>
</evidence>
<dbReference type="InterPro" id="IPR024079">
    <property type="entry name" value="MetalloPept_cat_dom_sf"/>
</dbReference>
<dbReference type="PRINTS" id="PR01488">
    <property type="entry name" value="RTXTOXINA"/>
</dbReference>
<evidence type="ECO:0000256" key="3">
    <source>
        <dbReference type="ARBA" id="ARBA00004613"/>
    </source>
</evidence>
<keyword evidence="10" id="KW-0378">Hydrolase</keyword>